<proteinExistence type="predicted"/>
<reference evidence="1 2" key="1">
    <citation type="submission" date="2014-04" db="EMBL/GenBank/DDBJ databases">
        <authorList>
            <consortium name="DOE Joint Genome Institute"/>
            <person name="Kuo A."/>
            <person name="Kohler A."/>
            <person name="Nagy L.G."/>
            <person name="Floudas D."/>
            <person name="Copeland A."/>
            <person name="Barry K.W."/>
            <person name="Cichocki N."/>
            <person name="Veneault-Fourrey C."/>
            <person name="LaButti K."/>
            <person name="Lindquist E.A."/>
            <person name="Lipzen A."/>
            <person name="Lundell T."/>
            <person name="Morin E."/>
            <person name="Murat C."/>
            <person name="Sun H."/>
            <person name="Tunlid A."/>
            <person name="Henrissat B."/>
            <person name="Grigoriev I.V."/>
            <person name="Hibbett D.S."/>
            <person name="Martin F."/>
            <person name="Nordberg H.P."/>
            <person name="Cantor M.N."/>
            <person name="Hua S.X."/>
        </authorList>
    </citation>
    <scope>NUCLEOTIDE SEQUENCE [LARGE SCALE GENOMIC DNA]</scope>
    <source>
        <strain evidence="1 2">Foug A</strain>
    </source>
</reference>
<dbReference type="EMBL" id="KN822058">
    <property type="protein sequence ID" value="KIM60833.1"/>
    <property type="molecule type" value="Genomic_DNA"/>
</dbReference>
<dbReference type="InParanoid" id="A0A0C2ZGP3"/>
<dbReference type="AlphaFoldDB" id="A0A0C2ZGP3"/>
<accession>A0A0C2ZGP3</accession>
<dbReference type="HOGENOM" id="CLU_2607422_0_0_1"/>
<gene>
    <name evidence="1" type="ORF">SCLCIDRAFT_1216551</name>
</gene>
<name>A0A0C2ZGP3_9AGAM</name>
<evidence type="ECO:0000313" key="2">
    <source>
        <dbReference type="Proteomes" id="UP000053989"/>
    </source>
</evidence>
<dbReference type="Proteomes" id="UP000053989">
    <property type="component" value="Unassembled WGS sequence"/>
</dbReference>
<keyword evidence="2" id="KW-1185">Reference proteome</keyword>
<sequence>MWCTLLEAYTRATVWIPDQLIAPYVWRRVLIRKFGSDRHPFQGAVRGGCENGCTEPRQRSIATDVVRMENLLVSKIWYR</sequence>
<evidence type="ECO:0000313" key="1">
    <source>
        <dbReference type="EMBL" id="KIM60833.1"/>
    </source>
</evidence>
<protein>
    <submittedName>
        <fullName evidence="1">Uncharacterized protein</fullName>
    </submittedName>
</protein>
<reference evidence="2" key="2">
    <citation type="submission" date="2015-01" db="EMBL/GenBank/DDBJ databases">
        <title>Evolutionary Origins and Diversification of the Mycorrhizal Mutualists.</title>
        <authorList>
            <consortium name="DOE Joint Genome Institute"/>
            <consortium name="Mycorrhizal Genomics Consortium"/>
            <person name="Kohler A."/>
            <person name="Kuo A."/>
            <person name="Nagy L.G."/>
            <person name="Floudas D."/>
            <person name="Copeland A."/>
            <person name="Barry K.W."/>
            <person name="Cichocki N."/>
            <person name="Veneault-Fourrey C."/>
            <person name="LaButti K."/>
            <person name="Lindquist E.A."/>
            <person name="Lipzen A."/>
            <person name="Lundell T."/>
            <person name="Morin E."/>
            <person name="Murat C."/>
            <person name="Riley R."/>
            <person name="Ohm R."/>
            <person name="Sun H."/>
            <person name="Tunlid A."/>
            <person name="Henrissat B."/>
            <person name="Grigoriev I.V."/>
            <person name="Hibbett D.S."/>
            <person name="Martin F."/>
        </authorList>
    </citation>
    <scope>NUCLEOTIDE SEQUENCE [LARGE SCALE GENOMIC DNA]</scope>
    <source>
        <strain evidence="2">Foug A</strain>
    </source>
</reference>
<organism evidence="1 2">
    <name type="scientific">Scleroderma citrinum Foug A</name>
    <dbReference type="NCBI Taxonomy" id="1036808"/>
    <lineage>
        <taxon>Eukaryota</taxon>
        <taxon>Fungi</taxon>
        <taxon>Dikarya</taxon>
        <taxon>Basidiomycota</taxon>
        <taxon>Agaricomycotina</taxon>
        <taxon>Agaricomycetes</taxon>
        <taxon>Agaricomycetidae</taxon>
        <taxon>Boletales</taxon>
        <taxon>Sclerodermatineae</taxon>
        <taxon>Sclerodermataceae</taxon>
        <taxon>Scleroderma</taxon>
    </lineage>
</organism>